<comment type="caution">
    <text evidence="8">The sequence shown here is derived from an EMBL/GenBank/DDBJ whole genome shotgun (WGS) entry which is preliminary data.</text>
</comment>
<reference evidence="8 9" key="1">
    <citation type="submission" date="2023-05" db="EMBL/GenBank/DDBJ databases">
        <title>Sequencing and Assembly of Streptomyces sp. NP73.</title>
        <authorList>
            <person name="Konwar A.N."/>
            <person name="Saikia K."/>
            <person name="Thakur D."/>
        </authorList>
    </citation>
    <scope>NUCLEOTIDE SEQUENCE [LARGE SCALE GENOMIC DNA]</scope>
    <source>
        <strain evidence="8 9">NP73</strain>
    </source>
</reference>
<name>A0ABT7H0J9_9ACTN</name>
<dbReference type="RefSeq" id="WP_125817576.1">
    <property type="nucleotide sequence ID" value="NZ_JASITI010000043.1"/>
</dbReference>
<evidence type="ECO:0000313" key="8">
    <source>
        <dbReference type="EMBL" id="MDK9499418.1"/>
    </source>
</evidence>
<evidence type="ECO:0000313" key="9">
    <source>
        <dbReference type="Proteomes" id="UP001223390"/>
    </source>
</evidence>
<feature type="signal peptide" evidence="6">
    <location>
        <begin position="1"/>
        <end position="31"/>
    </location>
</feature>
<evidence type="ECO:0000256" key="6">
    <source>
        <dbReference type="SAM" id="SignalP"/>
    </source>
</evidence>
<proteinExistence type="predicted"/>
<dbReference type="PANTHER" id="PTHR42852:SF6">
    <property type="entry name" value="THIOL:DISULFIDE INTERCHANGE PROTEIN DSBE"/>
    <property type="match status" value="1"/>
</dbReference>
<dbReference type="PROSITE" id="PS00194">
    <property type="entry name" value="THIOREDOXIN_1"/>
    <property type="match status" value="1"/>
</dbReference>
<keyword evidence="9" id="KW-1185">Reference proteome</keyword>
<keyword evidence="5" id="KW-0676">Redox-active center</keyword>
<dbReference type="InterPro" id="IPR050553">
    <property type="entry name" value="Thioredoxin_ResA/DsbE_sf"/>
</dbReference>
<protein>
    <submittedName>
        <fullName evidence="8">TlpA disulfide reductase family protein</fullName>
    </submittedName>
</protein>
<comment type="subcellular location">
    <subcellularLocation>
        <location evidence="1">Cell envelope</location>
    </subcellularLocation>
</comment>
<evidence type="ECO:0000256" key="2">
    <source>
        <dbReference type="ARBA" id="ARBA00022748"/>
    </source>
</evidence>
<dbReference type="Pfam" id="PF08534">
    <property type="entry name" value="Redoxin"/>
    <property type="match status" value="1"/>
</dbReference>
<keyword evidence="3" id="KW-0812">Transmembrane</keyword>
<evidence type="ECO:0000256" key="4">
    <source>
        <dbReference type="ARBA" id="ARBA00023157"/>
    </source>
</evidence>
<dbReference type="Proteomes" id="UP001223390">
    <property type="component" value="Unassembled WGS sequence"/>
</dbReference>
<gene>
    <name evidence="8" type="ORF">QEZ40_004839</name>
</gene>
<accession>A0ABT7H0J9</accession>
<feature type="domain" description="Thioredoxin" evidence="7">
    <location>
        <begin position="61"/>
        <end position="212"/>
    </location>
</feature>
<evidence type="ECO:0000259" key="7">
    <source>
        <dbReference type="PROSITE" id="PS51352"/>
    </source>
</evidence>
<evidence type="ECO:0000256" key="5">
    <source>
        <dbReference type="ARBA" id="ARBA00023284"/>
    </source>
</evidence>
<dbReference type="EMBL" id="JASITI010000043">
    <property type="protein sequence ID" value="MDK9499418.1"/>
    <property type="molecule type" value="Genomic_DNA"/>
</dbReference>
<dbReference type="PANTHER" id="PTHR42852">
    <property type="entry name" value="THIOL:DISULFIDE INTERCHANGE PROTEIN DSBE"/>
    <property type="match status" value="1"/>
</dbReference>
<keyword evidence="3" id="KW-0735">Signal-anchor</keyword>
<dbReference type="InterPro" id="IPR013766">
    <property type="entry name" value="Thioredoxin_domain"/>
</dbReference>
<dbReference type="InterPro" id="IPR013740">
    <property type="entry name" value="Redoxin"/>
</dbReference>
<dbReference type="InterPro" id="IPR017937">
    <property type="entry name" value="Thioredoxin_CS"/>
</dbReference>
<feature type="chain" id="PRO_5047413302" evidence="6">
    <location>
        <begin position="32"/>
        <end position="214"/>
    </location>
</feature>
<dbReference type="InterPro" id="IPR036249">
    <property type="entry name" value="Thioredoxin-like_sf"/>
</dbReference>
<dbReference type="CDD" id="cd02966">
    <property type="entry name" value="TlpA_like_family"/>
    <property type="match status" value="1"/>
</dbReference>
<dbReference type="Gene3D" id="3.40.30.10">
    <property type="entry name" value="Glutaredoxin"/>
    <property type="match status" value="1"/>
</dbReference>
<organism evidence="8 9">
    <name type="scientific">Streptomyces katrae</name>
    <dbReference type="NCBI Taxonomy" id="68223"/>
    <lineage>
        <taxon>Bacteria</taxon>
        <taxon>Bacillati</taxon>
        <taxon>Actinomycetota</taxon>
        <taxon>Actinomycetes</taxon>
        <taxon>Kitasatosporales</taxon>
        <taxon>Streptomycetaceae</taxon>
        <taxon>Streptomyces</taxon>
    </lineage>
</organism>
<evidence type="ECO:0000256" key="3">
    <source>
        <dbReference type="ARBA" id="ARBA00022968"/>
    </source>
</evidence>
<sequence length="214" mass="22371">MSLSRARSPRTSRRSTSGRAVLLTAITLASALTLSACGDSGSGGKPAGAAGGNYVTGPSGISTVAKADRVDAPKLDGETVEGKTLDTTTLKGKVVVLNVWGSWCPPCRAEAPYFAKVSKDLADGGKDVAFVGINTRDNSKQNAAAFEQNFGIAYPSLYDPDGKLMLRFPKGTLNAQSIPSTIVLDKQGKIAARTLVAVNEEQLRSMIDPLLAEQ</sequence>
<dbReference type="PROSITE" id="PS51352">
    <property type="entry name" value="THIOREDOXIN_2"/>
    <property type="match status" value="1"/>
</dbReference>
<keyword evidence="6" id="KW-0732">Signal</keyword>
<keyword evidence="2" id="KW-0201">Cytochrome c-type biogenesis</keyword>
<evidence type="ECO:0000256" key="1">
    <source>
        <dbReference type="ARBA" id="ARBA00004196"/>
    </source>
</evidence>
<dbReference type="SUPFAM" id="SSF52833">
    <property type="entry name" value="Thioredoxin-like"/>
    <property type="match status" value="1"/>
</dbReference>
<keyword evidence="4" id="KW-1015">Disulfide bond</keyword>